<protein>
    <recommendedName>
        <fullName evidence="2">NAD(P)-binding domain-containing protein</fullName>
    </recommendedName>
</protein>
<reference evidence="1" key="1">
    <citation type="submission" date="2014-12" db="EMBL/GenBank/DDBJ databases">
        <title>Insight into the proteome of Arion vulgaris.</title>
        <authorList>
            <person name="Aradska J."/>
            <person name="Bulat T."/>
            <person name="Smidak R."/>
            <person name="Sarate P."/>
            <person name="Gangsoo J."/>
            <person name="Sialana F."/>
            <person name="Bilban M."/>
            <person name="Lubec G."/>
        </authorList>
    </citation>
    <scope>NUCLEOTIDE SEQUENCE</scope>
    <source>
        <tissue evidence="1">Skin</tissue>
    </source>
</reference>
<dbReference type="Gene3D" id="3.40.50.720">
    <property type="entry name" value="NAD(P)-binding Rossmann-like Domain"/>
    <property type="match status" value="1"/>
</dbReference>
<dbReference type="EMBL" id="HACG01034946">
    <property type="protein sequence ID" value="CEK81811.1"/>
    <property type="molecule type" value="Transcribed_RNA"/>
</dbReference>
<evidence type="ECO:0000313" key="1">
    <source>
        <dbReference type="EMBL" id="CEK81811.1"/>
    </source>
</evidence>
<accession>A0A0B7AP87</accession>
<dbReference type="PANTHER" id="PTHR14097:SF7">
    <property type="entry name" value="OXIDOREDUCTASE HTATIP2"/>
    <property type="match status" value="1"/>
</dbReference>
<sequence length="234" mass="26203">MGEDIKSDMERFRALGHSAFVMGYSGVSGTALVKELSKAKLFKKVVLIGRREIPLDVGPEFEQRVVDFDKLDDHKDVFKDLDTGFCCLGVPSGGISEKDYTRITLDYVASSAETAKEQGCKHFTIVTGQGVNKNSWFLFARVKGELEEKLKQINFDRLSIFRPAKILYDSPNLPTSESIARTLFKPIVYLFPTALSIQDEKFARAMINNAVKLPNPTVEEVYENKTIHQLAGDS</sequence>
<proteinExistence type="predicted"/>
<dbReference type="SUPFAM" id="SSF51735">
    <property type="entry name" value="NAD(P)-binding Rossmann-fold domains"/>
    <property type="match status" value="1"/>
</dbReference>
<dbReference type="AlphaFoldDB" id="A0A0B7AP87"/>
<evidence type="ECO:0008006" key="2">
    <source>
        <dbReference type="Google" id="ProtNLM"/>
    </source>
</evidence>
<name>A0A0B7AP87_9EUPU</name>
<dbReference type="GO" id="GO:0005737">
    <property type="term" value="C:cytoplasm"/>
    <property type="evidence" value="ECO:0007669"/>
    <property type="project" value="TreeGrafter"/>
</dbReference>
<dbReference type="PANTHER" id="PTHR14097">
    <property type="entry name" value="OXIDOREDUCTASE HTATIP2"/>
    <property type="match status" value="1"/>
</dbReference>
<organism evidence="1">
    <name type="scientific">Arion vulgaris</name>
    <dbReference type="NCBI Taxonomy" id="1028688"/>
    <lineage>
        <taxon>Eukaryota</taxon>
        <taxon>Metazoa</taxon>
        <taxon>Spiralia</taxon>
        <taxon>Lophotrochozoa</taxon>
        <taxon>Mollusca</taxon>
        <taxon>Gastropoda</taxon>
        <taxon>Heterobranchia</taxon>
        <taxon>Euthyneura</taxon>
        <taxon>Panpulmonata</taxon>
        <taxon>Eupulmonata</taxon>
        <taxon>Stylommatophora</taxon>
        <taxon>Helicina</taxon>
        <taxon>Arionoidea</taxon>
        <taxon>Arionidae</taxon>
        <taxon>Arion</taxon>
    </lineage>
</organism>
<dbReference type="GO" id="GO:0051170">
    <property type="term" value="P:import into nucleus"/>
    <property type="evidence" value="ECO:0007669"/>
    <property type="project" value="TreeGrafter"/>
</dbReference>
<gene>
    <name evidence="1" type="primary">ORF128091</name>
</gene>
<dbReference type="InterPro" id="IPR036291">
    <property type="entry name" value="NAD(P)-bd_dom_sf"/>
</dbReference>